<dbReference type="Gene3D" id="1.20.5.110">
    <property type="match status" value="1"/>
</dbReference>
<evidence type="ECO:0008006" key="12">
    <source>
        <dbReference type="Google" id="ProtNLM"/>
    </source>
</evidence>
<proteinExistence type="inferred from homology"/>
<feature type="transmembrane region" description="Helical" evidence="10">
    <location>
        <begin position="310"/>
        <end position="329"/>
    </location>
</feature>
<name>A0A7S1PH47_9EUKA</name>
<keyword evidence="4 10" id="KW-0812">Transmembrane</keyword>
<gene>
    <name evidence="11" type="ORF">PCOS0759_LOCUS3906</name>
</gene>
<dbReference type="AlphaFoldDB" id="A0A7S1PH47"/>
<evidence type="ECO:0000256" key="9">
    <source>
        <dbReference type="SAM" id="MobiDB-lite"/>
    </source>
</evidence>
<keyword evidence="7" id="KW-0175">Coiled coil</keyword>
<dbReference type="GO" id="GO:0031201">
    <property type="term" value="C:SNARE complex"/>
    <property type="evidence" value="ECO:0007669"/>
    <property type="project" value="TreeGrafter"/>
</dbReference>
<evidence type="ECO:0000256" key="8">
    <source>
        <dbReference type="ARBA" id="ARBA00023136"/>
    </source>
</evidence>
<accession>A0A7S1PH47</accession>
<evidence type="ECO:0000256" key="5">
    <source>
        <dbReference type="ARBA" id="ARBA00022927"/>
    </source>
</evidence>
<comment type="subcellular location">
    <subcellularLocation>
        <location evidence="1">Membrane</location>
        <topology evidence="1">Single-pass type IV membrane protein</topology>
    </subcellularLocation>
</comment>
<comment type="similarity">
    <text evidence="2">Belongs to the syntaxin family.</text>
</comment>
<evidence type="ECO:0000256" key="6">
    <source>
        <dbReference type="ARBA" id="ARBA00022989"/>
    </source>
</evidence>
<evidence type="ECO:0000256" key="3">
    <source>
        <dbReference type="ARBA" id="ARBA00022448"/>
    </source>
</evidence>
<evidence type="ECO:0000313" key="11">
    <source>
        <dbReference type="EMBL" id="CAD9080666.1"/>
    </source>
</evidence>
<dbReference type="PANTHER" id="PTHR15959">
    <property type="entry name" value="SYNTAXIN-18"/>
    <property type="match status" value="1"/>
</dbReference>
<feature type="compositionally biased region" description="Basic and acidic residues" evidence="9">
    <location>
        <begin position="185"/>
        <end position="195"/>
    </location>
</feature>
<feature type="region of interest" description="Disordered" evidence="9">
    <location>
        <begin position="163"/>
        <end position="195"/>
    </location>
</feature>
<dbReference type="EMBL" id="HBGD01004684">
    <property type="protein sequence ID" value="CAD9080666.1"/>
    <property type="molecule type" value="Transcribed_RNA"/>
</dbReference>
<keyword evidence="6 10" id="KW-1133">Transmembrane helix</keyword>
<dbReference type="PANTHER" id="PTHR15959:SF0">
    <property type="entry name" value="SYNTAXIN-18"/>
    <property type="match status" value="1"/>
</dbReference>
<dbReference type="GO" id="GO:0005783">
    <property type="term" value="C:endoplasmic reticulum"/>
    <property type="evidence" value="ECO:0007669"/>
    <property type="project" value="TreeGrafter"/>
</dbReference>
<evidence type="ECO:0000256" key="10">
    <source>
        <dbReference type="SAM" id="Phobius"/>
    </source>
</evidence>
<evidence type="ECO:0000256" key="1">
    <source>
        <dbReference type="ARBA" id="ARBA00004211"/>
    </source>
</evidence>
<keyword evidence="8 10" id="KW-0472">Membrane</keyword>
<organism evidence="11">
    <name type="scientific">Percolomonas cosmopolitus</name>
    <dbReference type="NCBI Taxonomy" id="63605"/>
    <lineage>
        <taxon>Eukaryota</taxon>
        <taxon>Discoba</taxon>
        <taxon>Heterolobosea</taxon>
        <taxon>Tetramitia</taxon>
        <taxon>Eutetramitia</taxon>
        <taxon>Percolomonadidae</taxon>
        <taxon>Percolomonas</taxon>
    </lineage>
</organism>
<reference evidence="11" key="1">
    <citation type="submission" date="2021-01" db="EMBL/GenBank/DDBJ databases">
        <authorList>
            <person name="Corre E."/>
            <person name="Pelletier E."/>
            <person name="Niang G."/>
            <person name="Scheremetjew M."/>
            <person name="Finn R."/>
            <person name="Kale V."/>
            <person name="Holt S."/>
            <person name="Cochrane G."/>
            <person name="Meng A."/>
            <person name="Brown T."/>
            <person name="Cohen L."/>
        </authorList>
    </citation>
    <scope>NUCLEOTIDE SEQUENCE</scope>
    <source>
        <strain evidence="11">WS</strain>
    </source>
</reference>
<dbReference type="GO" id="GO:0006890">
    <property type="term" value="P:retrograde vesicle-mediated transport, Golgi to endoplasmic reticulum"/>
    <property type="evidence" value="ECO:0007669"/>
    <property type="project" value="TreeGrafter"/>
</dbReference>
<evidence type="ECO:0000256" key="7">
    <source>
        <dbReference type="ARBA" id="ARBA00023054"/>
    </source>
</evidence>
<sequence length="331" mass="37852">MTIQFTSQPSLDNTSLFHNLIHSQGKKASTSSQQHLTAQLVHSASPHATSSLKQSSPFITSSHLILKEFNSIQQQIASYYRSRRAGTSENAATTLELPNIQQLVAMLNAQVEQLAKVIRSEANHQESMQTHTQREFYKGIVRFLKGHLQKRSDEWQNVAKEMAMRDDKSSGGMLGFETQSSGRRPLRERESSSHNVALRDSEFMETLKRQMSEGESSEEQVALDEQLESQMLRERQFIHTDLLDETQDIMHSALELSELNAIFMEKAREQYEQIETMHTNVEHGVHNVEQARQVLSKTDKKQQGAWCSRFWVAYVFLVCSALLLLMDFIHA</sequence>
<keyword evidence="5" id="KW-0653">Protein transport</keyword>
<evidence type="ECO:0000256" key="4">
    <source>
        <dbReference type="ARBA" id="ARBA00022692"/>
    </source>
</evidence>
<protein>
    <recommendedName>
        <fullName evidence="12">t-SNARE coiled-coil homology domain-containing protein</fullName>
    </recommendedName>
</protein>
<dbReference type="GO" id="GO:0015031">
    <property type="term" value="P:protein transport"/>
    <property type="evidence" value="ECO:0007669"/>
    <property type="project" value="UniProtKB-KW"/>
</dbReference>
<evidence type="ECO:0000256" key="2">
    <source>
        <dbReference type="ARBA" id="ARBA00009063"/>
    </source>
</evidence>
<keyword evidence="3" id="KW-0813">Transport</keyword>